<dbReference type="GO" id="GO:0019346">
    <property type="term" value="P:transsulfuration"/>
    <property type="evidence" value="ECO:0007669"/>
    <property type="project" value="InterPro"/>
</dbReference>
<dbReference type="PANTHER" id="PTHR43797">
    <property type="entry name" value="HOMOCYSTEINE/CYSTEINE SYNTHASE"/>
    <property type="match status" value="1"/>
</dbReference>
<dbReference type="Proteomes" id="UP000182680">
    <property type="component" value="Unassembled WGS sequence"/>
</dbReference>
<dbReference type="InterPro" id="IPR000277">
    <property type="entry name" value="Cys/Met-Metab_PyrdxlP-dep_enz"/>
</dbReference>
<organism evidence="7 8">
    <name type="scientific">Desulfovibrio desulfuricans</name>
    <dbReference type="NCBI Taxonomy" id="876"/>
    <lineage>
        <taxon>Bacteria</taxon>
        <taxon>Pseudomonadati</taxon>
        <taxon>Thermodesulfobacteriota</taxon>
        <taxon>Desulfovibrionia</taxon>
        <taxon>Desulfovibrionales</taxon>
        <taxon>Desulfovibrionaceae</taxon>
        <taxon>Desulfovibrio</taxon>
    </lineage>
</organism>
<comment type="similarity">
    <text evidence="2 6">Belongs to the trans-sulfuration enzymes family.</text>
</comment>
<protein>
    <submittedName>
        <fullName evidence="7">O-acetylhomoserine (Thiol)-lyase</fullName>
    </submittedName>
</protein>
<evidence type="ECO:0000256" key="1">
    <source>
        <dbReference type="ARBA" id="ARBA00001933"/>
    </source>
</evidence>
<dbReference type="EMBL" id="FPIW01000022">
    <property type="protein sequence ID" value="SFW48209.1"/>
    <property type="molecule type" value="Genomic_DNA"/>
</dbReference>
<dbReference type="CDD" id="cd00614">
    <property type="entry name" value="CGS_like"/>
    <property type="match status" value="1"/>
</dbReference>
<sequence length="460" mass="50210">MDPELARQVATRMRLRYFHAARRECMAVMIFKFHRIEDGMKTESLCLHAGYEPKNGEPRVVPIAQSTTFRYESTAAVARLFDLEDAGFFYTRLGNPTVDAVERKIAALEGGVGALCTSSGQAANLLALLNVARSGDHIVSASSIYGGTFNLFAVTLKKLGIEVTFVDQTASDEELEKAFRPNTKAVFGEVLTNPSMDVLDIERFAGLAHRHGLPLVVDSTFATPVLCRPFEYGADVVVHSTTKYMDGHALQMGGVIVDSGNFDWTGGKFSEFTEPDPSYHGLVYTEAFGRAAYIVKARVQLMRDMGCCQSPQGAFYINQGLETLPLRMERHCRNAETVAAYLANHPKVESVSYPRLPGNANKVLADKYLPDGCSGVISFSLGGGRDAGARFIDSLAMVSLEVHVADIRTCVLHPASSTHRQLTDEQLREAGINPGTVRLSVGLEHVDDIIADLDQALKQA</sequence>
<dbReference type="InterPro" id="IPR015422">
    <property type="entry name" value="PyrdxlP-dep_Trfase_small"/>
</dbReference>
<name>A0AA94HTI9_DESDE</name>
<dbReference type="GO" id="GO:0071269">
    <property type="term" value="P:L-homocysteine biosynthetic process"/>
    <property type="evidence" value="ECO:0007669"/>
    <property type="project" value="TreeGrafter"/>
</dbReference>
<evidence type="ECO:0000256" key="2">
    <source>
        <dbReference type="ARBA" id="ARBA00009077"/>
    </source>
</evidence>
<evidence type="ECO:0000256" key="6">
    <source>
        <dbReference type="RuleBase" id="RU362118"/>
    </source>
</evidence>
<evidence type="ECO:0000256" key="5">
    <source>
        <dbReference type="PIRSR" id="PIRSR001434-2"/>
    </source>
</evidence>
<dbReference type="Gene3D" id="3.40.640.10">
    <property type="entry name" value="Type I PLP-dependent aspartate aminotransferase-like (Major domain)"/>
    <property type="match status" value="1"/>
</dbReference>
<dbReference type="NCBIfam" id="TIGR01326">
    <property type="entry name" value="OAH_OAS_sulfhy"/>
    <property type="match status" value="1"/>
</dbReference>
<evidence type="ECO:0000313" key="7">
    <source>
        <dbReference type="EMBL" id="SFW48209.1"/>
    </source>
</evidence>
<dbReference type="GO" id="GO:0030170">
    <property type="term" value="F:pyridoxal phosphate binding"/>
    <property type="evidence" value="ECO:0007669"/>
    <property type="project" value="InterPro"/>
</dbReference>
<dbReference type="InterPro" id="IPR006235">
    <property type="entry name" value="OAc-hSer/O-AcSer_sulfhydrylase"/>
</dbReference>
<reference evidence="8" key="1">
    <citation type="submission" date="2016-11" db="EMBL/GenBank/DDBJ databases">
        <authorList>
            <person name="Jaros S."/>
            <person name="Januszkiewicz K."/>
            <person name="Wedrychowicz H."/>
        </authorList>
    </citation>
    <scope>NUCLEOTIDE SEQUENCE [LARGE SCALE GENOMIC DNA]</scope>
    <source>
        <strain evidence="8">DSM 7057</strain>
    </source>
</reference>
<feature type="modified residue" description="N6-(pyridoxal phosphate)lysine" evidence="5">
    <location>
        <position position="243"/>
    </location>
</feature>
<evidence type="ECO:0000313" key="8">
    <source>
        <dbReference type="Proteomes" id="UP000182680"/>
    </source>
</evidence>
<dbReference type="AlphaFoldDB" id="A0AA94HTI9"/>
<gene>
    <name evidence="7" type="ORF">SAMN02910291_01486</name>
</gene>
<evidence type="ECO:0000256" key="4">
    <source>
        <dbReference type="ARBA" id="ARBA00022898"/>
    </source>
</evidence>
<dbReference type="GO" id="GO:0004124">
    <property type="term" value="F:cysteine synthase activity"/>
    <property type="evidence" value="ECO:0007669"/>
    <property type="project" value="TreeGrafter"/>
</dbReference>
<dbReference type="SUPFAM" id="SSF53383">
    <property type="entry name" value="PLP-dependent transferases"/>
    <property type="match status" value="1"/>
</dbReference>
<dbReference type="GO" id="GO:0003961">
    <property type="term" value="F:O-acetylhomoserine aminocarboxypropyltransferase activity"/>
    <property type="evidence" value="ECO:0007669"/>
    <property type="project" value="TreeGrafter"/>
</dbReference>
<evidence type="ECO:0000256" key="3">
    <source>
        <dbReference type="ARBA" id="ARBA00022679"/>
    </source>
</evidence>
<dbReference type="PIRSF" id="PIRSF001434">
    <property type="entry name" value="CGS"/>
    <property type="match status" value="1"/>
</dbReference>
<dbReference type="Gene3D" id="3.90.1150.10">
    <property type="entry name" value="Aspartate Aminotransferase, domain 1"/>
    <property type="match status" value="1"/>
</dbReference>
<accession>A0AA94HTI9</accession>
<keyword evidence="3" id="KW-0808">Transferase</keyword>
<dbReference type="PANTHER" id="PTHR43797:SF3">
    <property type="entry name" value="O-ACETYLHOMOSERINE SULFHYDRYLASE"/>
    <property type="match status" value="1"/>
</dbReference>
<comment type="caution">
    <text evidence="7">The sequence shown here is derived from an EMBL/GenBank/DDBJ whole genome shotgun (WGS) entry which is preliminary data.</text>
</comment>
<dbReference type="InterPro" id="IPR015424">
    <property type="entry name" value="PyrdxlP-dep_Trfase"/>
</dbReference>
<proteinExistence type="inferred from homology"/>
<dbReference type="InterPro" id="IPR015421">
    <property type="entry name" value="PyrdxlP-dep_Trfase_major"/>
</dbReference>
<dbReference type="GO" id="GO:0006535">
    <property type="term" value="P:cysteine biosynthetic process from serine"/>
    <property type="evidence" value="ECO:0007669"/>
    <property type="project" value="TreeGrafter"/>
</dbReference>
<dbReference type="GO" id="GO:0005737">
    <property type="term" value="C:cytoplasm"/>
    <property type="evidence" value="ECO:0007669"/>
    <property type="project" value="TreeGrafter"/>
</dbReference>
<keyword evidence="4 5" id="KW-0663">Pyridoxal phosphate</keyword>
<comment type="cofactor">
    <cofactor evidence="1 6">
        <name>pyridoxal 5'-phosphate</name>
        <dbReference type="ChEBI" id="CHEBI:597326"/>
    </cofactor>
</comment>
<dbReference type="Pfam" id="PF01053">
    <property type="entry name" value="Cys_Met_Meta_PP"/>
    <property type="match status" value="1"/>
</dbReference>
<dbReference type="FunFam" id="3.40.640.10:FF:000035">
    <property type="entry name" value="O-succinylhomoserine sulfhydrylase"/>
    <property type="match status" value="1"/>
</dbReference>